<dbReference type="PANTHER" id="PTHR47751:SF2">
    <property type="entry name" value="DLTD N-TERMINAL DOMAIN PROTEIN (AFU_ORTHOLOGUE AFUA_8G00380)-RELATED"/>
    <property type="match status" value="1"/>
</dbReference>
<organism evidence="3 4">
    <name type="scientific">Pleomassaria siparia CBS 279.74</name>
    <dbReference type="NCBI Taxonomy" id="1314801"/>
    <lineage>
        <taxon>Eukaryota</taxon>
        <taxon>Fungi</taxon>
        <taxon>Dikarya</taxon>
        <taxon>Ascomycota</taxon>
        <taxon>Pezizomycotina</taxon>
        <taxon>Dothideomycetes</taxon>
        <taxon>Pleosporomycetidae</taxon>
        <taxon>Pleosporales</taxon>
        <taxon>Pleomassariaceae</taxon>
        <taxon>Pleomassaria</taxon>
    </lineage>
</organism>
<gene>
    <name evidence="3" type="ORF">K504DRAFT_443837</name>
</gene>
<evidence type="ECO:0000256" key="1">
    <source>
        <dbReference type="ARBA" id="ARBA00029464"/>
    </source>
</evidence>
<keyword evidence="4" id="KW-1185">Reference proteome</keyword>
<dbReference type="PANTHER" id="PTHR47751">
    <property type="entry name" value="SUPERFAMILY HYDROLASE, PUTATIVE (AFU_ORTHOLOGUE AFUA_2G16580)-RELATED"/>
    <property type="match status" value="1"/>
</dbReference>
<sequence>MSDLRKDVEFSTFDGLRLRGWLYNAGANRPCIIMSHGFGALKEHFLPDFASRFQQAGYAVLIYDNRNWGASPGKTPNETDPHQQVRDYLDAFDYAASLPDVDSSKIVYWGTSMSGGTALAAASIDHRICAVIVQGFFVSGAKVAEKWPTEMLPMLLANRAAIKEGKGGIMVPLAPENEEELRSGQSKAILQDADIFGYHDELDKRGVLHEKMITLNSAFNAMTFEPGRDVSRIAPTPLLMVLPETDAVIGAENQMDTFQRAAEPKKLHVIKDSGHFGIYYGQQFEENIAVQLDFLKGILK</sequence>
<dbReference type="OrthoDB" id="2498029at2759"/>
<dbReference type="Proteomes" id="UP000799428">
    <property type="component" value="Unassembled WGS sequence"/>
</dbReference>
<dbReference type="AlphaFoldDB" id="A0A6G1JS99"/>
<keyword evidence="3" id="KW-0378">Hydrolase</keyword>
<dbReference type="SUPFAM" id="SSF53474">
    <property type="entry name" value="alpha/beta-Hydrolases"/>
    <property type="match status" value="1"/>
</dbReference>
<feature type="domain" description="Serine aminopeptidase S33" evidence="2">
    <location>
        <begin position="28"/>
        <end position="275"/>
    </location>
</feature>
<comment type="similarity">
    <text evidence="1">Belongs to the polyketide transferase af380 family.</text>
</comment>
<dbReference type="InterPro" id="IPR051411">
    <property type="entry name" value="Polyketide_trans_af380"/>
</dbReference>
<dbReference type="Gene3D" id="1.10.10.800">
    <property type="match status" value="1"/>
</dbReference>
<dbReference type="GO" id="GO:0016787">
    <property type="term" value="F:hydrolase activity"/>
    <property type="evidence" value="ECO:0007669"/>
    <property type="project" value="UniProtKB-KW"/>
</dbReference>
<dbReference type="Pfam" id="PF12146">
    <property type="entry name" value="Hydrolase_4"/>
    <property type="match status" value="1"/>
</dbReference>
<name>A0A6G1JS99_9PLEO</name>
<dbReference type="InterPro" id="IPR029058">
    <property type="entry name" value="AB_hydrolase_fold"/>
</dbReference>
<protein>
    <submittedName>
        <fullName evidence="3">Alpha/beta-hydrolase</fullName>
    </submittedName>
</protein>
<evidence type="ECO:0000313" key="4">
    <source>
        <dbReference type="Proteomes" id="UP000799428"/>
    </source>
</evidence>
<dbReference type="Gene3D" id="3.40.50.1820">
    <property type="entry name" value="alpha/beta hydrolase"/>
    <property type="match status" value="1"/>
</dbReference>
<proteinExistence type="inferred from homology"/>
<dbReference type="EMBL" id="MU005787">
    <property type="protein sequence ID" value="KAF2703484.1"/>
    <property type="molecule type" value="Genomic_DNA"/>
</dbReference>
<dbReference type="InterPro" id="IPR022742">
    <property type="entry name" value="Hydrolase_4"/>
</dbReference>
<evidence type="ECO:0000259" key="2">
    <source>
        <dbReference type="Pfam" id="PF12146"/>
    </source>
</evidence>
<evidence type="ECO:0000313" key="3">
    <source>
        <dbReference type="EMBL" id="KAF2703484.1"/>
    </source>
</evidence>
<accession>A0A6G1JS99</accession>
<reference evidence="3" key="1">
    <citation type="journal article" date="2020" name="Stud. Mycol.">
        <title>101 Dothideomycetes genomes: a test case for predicting lifestyles and emergence of pathogens.</title>
        <authorList>
            <person name="Haridas S."/>
            <person name="Albert R."/>
            <person name="Binder M."/>
            <person name="Bloem J."/>
            <person name="Labutti K."/>
            <person name="Salamov A."/>
            <person name="Andreopoulos B."/>
            <person name="Baker S."/>
            <person name="Barry K."/>
            <person name="Bills G."/>
            <person name="Bluhm B."/>
            <person name="Cannon C."/>
            <person name="Castanera R."/>
            <person name="Culley D."/>
            <person name="Daum C."/>
            <person name="Ezra D."/>
            <person name="Gonzalez J."/>
            <person name="Henrissat B."/>
            <person name="Kuo A."/>
            <person name="Liang C."/>
            <person name="Lipzen A."/>
            <person name="Lutzoni F."/>
            <person name="Magnuson J."/>
            <person name="Mondo S."/>
            <person name="Nolan M."/>
            <person name="Ohm R."/>
            <person name="Pangilinan J."/>
            <person name="Park H.-J."/>
            <person name="Ramirez L."/>
            <person name="Alfaro M."/>
            <person name="Sun H."/>
            <person name="Tritt A."/>
            <person name="Yoshinaga Y."/>
            <person name="Zwiers L.-H."/>
            <person name="Turgeon B."/>
            <person name="Goodwin S."/>
            <person name="Spatafora J."/>
            <person name="Crous P."/>
            <person name="Grigoriev I."/>
        </authorList>
    </citation>
    <scope>NUCLEOTIDE SEQUENCE</scope>
    <source>
        <strain evidence="3">CBS 279.74</strain>
    </source>
</reference>